<evidence type="ECO:0000256" key="2">
    <source>
        <dbReference type="ARBA" id="ARBA00022737"/>
    </source>
</evidence>
<gene>
    <name evidence="8" type="ORF">BCV72DRAFT_19643</name>
</gene>
<dbReference type="EMBL" id="KV921979">
    <property type="protein sequence ID" value="ORE04177.1"/>
    <property type="molecule type" value="Genomic_DNA"/>
</dbReference>
<accession>A0A1X0QWN7</accession>
<feature type="domain" description="LIM zinc-binding" evidence="7">
    <location>
        <begin position="113"/>
        <end position="174"/>
    </location>
</feature>
<dbReference type="CDD" id="cd08368">
    <property type="entry name" value="LIM"/>
    <property type="match status" value="2"/>
</dbReference>
<keyword evidence="1 5" id="KW-0479">Metal-binding</keyword>
<evidence type="ECO:0000256" key="4">
    <source>
        <dbReference type="ARBA" id="ARBA00023038"/>
    </source>
</evidence>
<keyword evidence="3 5" id="KW-0862">Zinc</keyword>
<dbReference type="OrthoDB" id="1112565at2759"/>
<feature type="compositionally biased region" description="Basic and acidic residues" evidence="6">
    <location>
        <begin position="234"/>
        <end position="243"/>
    </location>
</feature>
<dbReference type="Gene3D" id="2.10.110.10">
    <property type="entry name" value="Cysteine Rich Protein"/>
    <property type="match status" value="4"/>
</dbReference>
<dbReference type="PROSITE" id="PS50023">
    <property type="entry name" value="LIM_DOMAIN_2"/>
    <property type="match status" value="3"/>
</dbReference>
<dbReference type="VEuPathDB" id="FungiDB:BCV72DRAFT_19643"/>
<sequence>MGFCHRCGEITRGKCVKCGGRPVESTISCLVAEAGGMSIIDKWQSQYADTILAPEEIIKKSHLNAKRIPTAQSAFYTNKKVCSCCSKTLDYTTILEDGVPYCRQCHLKLYNKGQCPACNEPISEHDSWIEHANNKWHNACFVCFNCKKPLEVNPLVDLQERPCCEPCFMAQAGKGINRKSSYSDDSISSQSSLSSSGSTRSSILLSRYNHSRPRLDRDLFQPSMSTPPLSRIPSPEDSKDLLSRKSPSRPKITIPKPTATSTPLNSPPSSVSSPIIKPISQRPCNYCHEPLGDTGKKLKLSLPSGQYAWFHKSCFLCSRCHQPFSSNECATDGKSFYHADCGTKRCFACKKPVTDDCYKFQDKAYHFDCFICQGGCGQQISLGQPFFEVDQAPCCQSCHDTRSQPKVRQRVLPKLGGQKTCPKCKKPISVMDDTPGPLASRWHKKCLRCTKCSKQLDSAAKVYTGSQGESLVYCRTCL</sequence>
<protein>
    <recommendedName>
        <fullName evidence="7">LIM zinc-binding domain-containing protein</fullName>
    </recommendedName>
</protein>
<evidence type="ECO:0000256" key="5">
    <source>
        <dbReference type="PROSITE-ProRule" id="PRU00125"/>
    </source>
</evidence>
<dbReference type="GO" id="GO:0005634">
    <property type="term" value="C:nucleus"/>
    <property type="evidence" value="ECO:0007669"/>
    <property type="project" value="TreeGrafter"/>
</dbReference>
<evidence type="ECO:0000313" key="8">
    <source>
        <dbReference type="EMBL" id="ORE04177.1"/>
    </source>
</evidence>
<dbReference type="PANTHER" id="PTHR24205">
    <property type="entry name" value="FOUR AND A HALF LIM DOMAINS PROTEIN"/>
    <property type="match status" value="1"/>
</dbReference>
<feature type="domain" description="LIM zinc-binding" evidence="7">
    <location>
        <begin position="419"/>
        <end position="478"/>
    </location>
</feature>
<dbReference type="InterPro" id="IPR001781">
    <property type="entry name" value="Znf_LIM"/>
</dbReference>
<dbReference type="Pfam" id="PF00412">
    <property type="entry name" value="LIM"/>
    <property type="match status" value="3"/>
</dbReference>
<keyword evidence="2" id="KW-0677">Repeat</keyword>
<keyword evidence="4 5" id="KW-0440">LIM domain</keyword>
<evidence type="ECO:0000259" key="7">
    <source>
        <dbReference type="PROSITE" id="PS50023"/>
    </source>
</evidence>
<name>A0A1X0QWN7_RHIZD</name>
<dbReference type="GO" id="GO:0003712">
    <property type="term" value="F:transcription coregulator activity"/>
    <property type="evidence" value="ECO:0007669"/>
    <property type="project" value="TreeGrafter"/>
</dbReference>
<dbReference type="AlphaFoldDB" id="A0A1X0QWN7"/>
<feature type="compositionally biased region" description="Low complexity" evidence="6">
    <location>
        <begin position="257"/>
        <end position="272"/>
    </location>
</feature>
<dbReference type="Proteomes" id="UP000242414">
    <property type="component" value="Unassembled WGS sequence"/>
</dbReference>
<dbReference type="InterPro" id="IPR036280">
    <property type="entry name" value="Multihaem_cyt_sf"/>
</dbReference>
<feature type="compositionally biased region" description="Low complexity" evidence="6">
    <location>
        <begin position="183"/>
        <end position="198"/>
    </location>
</feature>
<feature type="domain" description="LIM zinc-binding" evidence="7">
    <location>
        <begin position="344"/>
        <end position="405"/>
    </location>
</feature>
<organism evidence="8">
    <name type="scientific">Rhizopus microsporus var. microsporus</name>
    <dbReference type="NCBI Taxonomy" id="86635"/>
    <lineage>
        <taxon>Eukaryota</taxon>
        <taxon>Fungi</taxon>
        <taxon>Fungi incertae sedis</taxon>
        <taxon>Mucoromycota</taxon>
        <taxon>Mucoromycotina</taxon>
        <taxon>Mucoromycetes</taxon>
        <taxon>Mucorales</taxon>
        <taxon>Mucorineae</taxon>
        <taxon>Rhizopodaceae</taxon>
        <taxon>Rhizopus</taxon>
    </lineage>
</organism>
<evidence type="ECO:0000256" key="3">
    <source>
        <dbReference type="ARBA" id="ARBA00022833"/>
    </source>
</evidence>
<dbReference type="SMART" id="SM00132">
    <property type="entry name" value="LIM"/>
    <property type="match status" value="4"/>
</dbReference>
<reference evidence="8" key="1">
    <citation type="journal article" date="2016" name="Proc. Natl. Acad. Sci. U.S.A.">
        <title>Lipid metabolic changes in an early divergent fungus govern the establishment of a mutualistic symbiosis with endobacteria.</title>
        <authorList>
            <person name="Lastovetsky O.A."/>
            <person name="Gaspar M.L."/>
            <person name="Mondo S.J."/>
            <person name="LaButti K.M."/>
            <person name="Sandor L."/>
            <person name="Grigoriev I.V."/>
            <person name="Henry S.A."/>
            <person name="Pawlowska T.E."/>
        </authorList>
    </citation>
    <scope>NUCLEOTIDE SEQUENCE [LARGE SCALE GENOMIC DNA]</scope>
    <source>
        <strain evidence="8">ATCC 52814</strain>
    </source>
</reference>
<evidence type="ECO:0000256" key="1">
    <source>
        <dbReference type="ARBA" id="ARBA00022723"/>
    </source>
</evidence>
<evidence type="ECO:0000256" key="6">
    <source>
        <dbReference type="SAM" id="MobiDB-lite"/>
    </source>
</evidence>
<feature type="region of interest" description="Disordered" evidence="6">
    <location>
        <begin position="177"/>
        <end position="198"/>
    </location>
</feature>
<dbReference type="SUPFAM" id="SSF48695">
    <property type="entry name" value="Multiheme cytochromes"/>
    <property type="match status" value="2"/>
</dbReference>
<dbReference type="GO" id="GO:0046872">
    <property type="term" value="F:metal ion binding"/>
    <property type="evidence" value="ECO:0007669"/>
    <property type="project" value="UniProtKB-KW"/>
</dbReference>
<dbReference type="PANTHER" id="PTHR24205:SF16">
    <property type="entry name" value="GH01042P-RELATED"/>
    <property type="match status" value="1"/>
</dbReference>
<feature type="region of interest" description="Disordered" evidence="6">
    <location>
        <begin position="215"/>
        <end position="272"/>
    </location>
</feature>
<proteinExistence type="predicted"/>
<dbReference type="PROSITE" id="PS00478">
    <property type="entry name" value="LIM_DOMAIN_1"/>
    <property type="match status" value="2"/>
</dbReference>